<gene>
    <name evidence="1" type="ORF">COCCADRAFT_103212</name>
</gene>
<evidence type="ECO:0000313" key="1">
    <source>
        <dbReference type="EMBL" id="EUC30720.1"/>
    </source>
</evidence>
<dbReference type="GeneID" id="19142720"/>
<dbReference type="EMBL" id="KI964690">
    <property type="protein sequence ID" value="EUC30720.1"/>
    <property type="molecule type" value="Genomic_DNA"/>
</dbReference>
<dbReference type="HOGENOM" id="CLU_2319994_0_0_1"/>
<sequence>MCCTENNFFIRFGYYYYISVRGHGSIECSTTGGYALRMYDPWSERAWGTRYAFQRPCDPLPSRAATLSRALVGPKSDTSACGIAHALDALGREPFPLSR</sequence>
<evidence type="ECO:0000313" key="2">
    <source>
        <dbReference type="Proteomes" id="UP000053841"/>
    </source>
</evidence>
<name>W6XZK4_COCC2</name>
<dbReference type="KEGG" id="bze:COCCADRAFT_103212"/>
<dbReference type="Proteomes" id="UP000053841">
    <property type="component" value="Unassembled WGS sequence"/>
</dbReference>
<proteinExistence type="predicted"/>
<reference evidence="1 2" key="1">
    <citation type="journal article" date="2013" name="PLoS Genet.">
        <title>Comparative genome structure, secondary metabolite, and effector coding capacity across Cochliobolus pathogens.</title>
        <authorList>
            <person name="Condon B.J."/>
            <person name="Leng Y."/>
            <person name="Wu D."/>
            <person name="Bushley K.E."/>
            <person name="Ohm R.A."/>
            <person name="Otillar R."/>
            <person name="Martin J."/>
            <person name="Schackwitz W."/>
            <person name="Grimwood J."/>
            <person name="MohdZainudin N."/>
            <person name="Xue C."/>
            <person name="Wang R."/>
            <person name="Manning V.A."/>
            <person name="Dhillon B."/>
            <person name="Tu Z.J."/>
            <person name="Steffenson B.J."/>
            <person name="Salamov A."/>
            <person name="Sun H."/>
            <person name="Lowry S."/>
            <person name="LaButti K."/>
            <person name="Han J."/>
            <person name="Copeland A."/>
            <person name="Lindquist E."/>
            <person name="Barry K."/>
            <person name="Schmutz J."/>
            <person name="Baker S.E."/>
            <person name="Ciuffetti L.M."/>
            <person name="Grigoriev I.V."/>
            <person name="Zhong S."/>
            <person name="Turgeon B.G."/>
        </authorList>
    </citation>
    <scope>NUCLEOTIDE SEQUENCE [LARGE SCALE GENOMIC DNA]</scope>
    <source>
        <strain evidence="1 2">26-R-13</strain>
    </source>
</reference>
<accession>W6XZK4</accession>
<organism evidence="1 2">
    <name type="scientific">Cochliobolus carbonum (strain 26-R-13)</name>
    <name type="common">Maize leaf spot fungus</name>
    <name type="synonym">Bipolaris zeicola</name>
    <dbReference type="NCBI Taxonomy" id="930089"/>
    <lineage>
        <taxon>Eukaryota</taxon>
        <taxon>Fungi</taxon>
        <taxon>Dikarya</taxon>
        <taxon>Ascomycota</taxon>
        <taxon>Pezizomycotina</taxon>
        <taxon>Dothideomycetes</taxon>
        <taxon>Pleosporomycetidae</taxon>
        <taxon>Pleosporales</taxon>
        <taxon>Pleosporineae</taxon>
        <taxon>Pleosporaceae</taxon>
        <taxon>Bipolaris</taxon>
    </lineage>
</organism>
<keyword evidence="2" id="KW-1185">Reference proteome</keyword>
<dbReference type="AlphaFoldDB" id="W6XZK4"/>
<dbReference type="RefSeq" id="XP_007714992.1">
    <property type="nucleotide sequence ID" value="XM_007716802.1"/>
</dbReference>
<protein>
    <submittedName>
        <fullName evidence="1">Uncharacterized protein</fullName>
    </submittedName>
</protein>